<sequence length="350" mass="39579">MQVSKKEGRIIDDALTQWKEQGVLSQEEFERLNRAYSVSSFDWKQLAKYSFYFAILSIVISVIIAIGDEWLIALFQKVFSAPDIAKCGFFIACSMVFYTLGLRSRSAQPHKVFSNEAIMLVGILANAVAIHFLGEVFSIEDTTYLMAFATVNYAVLGILMPSHIVWGFSLLSVGLWFVFEASGPFGLGEYFLGVNVPIRFALLGAAMTAGGYALFAKKPEHLGFYVTTKLIGLAYLFIALWVVSLVGNHVSLVAWEKVSQFSLIHWSILLTIVSLYAIYHGVRFKDDIVKVYGLTFFFINLYTRYFEYFWQDMHKALFFAILALSFWFFGSRAEKIYQVSLSSSSSPEAR</sequence>
<reference evidence="2" key="1">
    <citation type="submission" date="2024-05" db="EMBL/GenBank/DDBJ databases">
        <title>Genome Sequences of Four Agar- Degrading Marine Bacteria.</title>
        <authorList>
            <person name="Phillips E.K."/>
            <person name="Shaffer J.C."/>
            <person name="Henson M.W."/>
            <person name="Temperton B."/>
            <person name="Thrash C.J."/>
            <person name="Martin M.O."/>
        </authorList>
    </citation>
    <scope>NUCLEOTIDE SEQUENCE</scope>
    <source>
        <strain evidence="2">EKP203</strain>
    </source>
</reference>
<dbReference type="EMBL" id="JAUEOZ010000001">
    <property type="protein sequence ID" value="MDN2481251.1"/>
    <property type="molecule type" value="Genomic_DNA"/>
</dbReference>
<keyword evidence="1" id="KW-0472">Membrane</keyword>
<dbReference type="Proteomes" id="UP001169719">
    <property type="component" value="Unassembled WGS sequence"/>
</dbReference>
<feature type="transmembrane region" description="Helical" evidence="1">
    <location>
        <begin position="316"/>
        <end position="333"/>
    </location>
</feature>
<gene>
    <name evidence="2" type="ORF">QWJ08_07565</name>
</gene>
<evidence type="ECO:0000313" key="2">
    <source>
        <dbReference type="EMBL" id="MDN2481251.1"/>
    </source>
</evidence>
<keyword evidence="3" id="KW-1185">Reference proteome</keyword>
<feature type="transmembrane region" description="Helical" evidence="1">
    <location>
        <begin position="84"/>
        <end position="102"/>
    </location>
</feature>
<feature type="transmembrane region" description="Helical" evidence="1">
    <location>
        <begin position="198"/>
        <end position="215"/>
    </location>
</feature>
<name>A0ABT7XZQ5_9VIBR</name>
<feature type="transmembrane region" description="Helical" evidence="1">
    <location>
        <begin position="222"/>
        <end position="243"/>
    </location>
</feature>
<feature type="transmembrane region" description="Helical" evidence="1">
    <location>
        <begin position="291"/>
        <end position="310"/>
    </location>
</feature>
<feature type="transmembrane region" description="Helical" evidence="1">
    <location>
        <begin position="151"/>
        <end position="178"/>
    </location>
</feature>
<keyword evidence="1" id="KW-0812">Transmembrane</keyword>
<feature type="transmembrane region" description="Helical" evidence="1">
    <location>
        <begin position="263"/>
        <end position="279"/>
    </location>
</feature>
<accession>A0ABT7XZQ5</accession>
<evidence type="ECO:0008006" key="4">
    <source>
        <dbReference type="Google" id="ProtNLM"/>
    </source>
</evidence>
<dbReference type="RefSeq" id="WP_289961386.1">
    <property type="nucleotide sequence ID" value="NZ_JAUEOZ010000001.1"/>
</dbReference>
<comment type="caution">
    <text evidence="2">The sequence shown here is derived from an EMBL/GenBank/DDBJ whole genome shotgun (WGS) entry which is preliminary data.</text>
</comment>
<feature type="transmembrane region" description="Helical" evidence="1">
    <location>
        <begin position="49"/>
        <end position="72"/>
    </location>
</feature>
<evidence type="ECO:0000256" key="1">
    <source>
        <dbReference type="SAM" id="Phobius"/>
    </source>
</evidence>
<evidence type="ECO:0000313" key="3">
    <source>
        <dbReference type="Proteomes" id="UP001169719"/>
    </source>
</evidence>
<keyword evidence="1" id="KW-1133">Transmembrane helix</keyword>
<proteinExistence type="predicted"/>
<feature type="transmembrane region" description="Helical" evidence="1">
    <location>
        <begin position="117"/>
        <end position="139"/>
    </location>
</feature>
<protein>
    <recommendedName>
        <fullName evidence="4">DUF2157 domain-containing protein</fullName>
    </recommendedName>
</protein>
<organism evidence="2 3">
    <name type="scientific">Vibrio agarivorans</name>
    <dbReference type="NCBI Taxonomy" id="153622"/>
    <lineage>
        <taxon>Bacteria</taxon>
        <taxon>Pseudomonadati</taxon>
        <taxon>Pseudomonadota</taxon>
        <taxon>Gammaproteobacteria</taxon>
        <taxon>Vibrionales</taxon>
        <taxon>Vibrionaceae</taxon>
        <taxon>Vibrio</taxon>
    </lineage>
</organism>